<evidence type="ECO:0000313" key="2">
    <source>
        <dbReference type="EMBL" id="MCP1175879.1"/>
    </source>
</evidence>
<organism evidence="2 3">
    <name type="scientific">Ralstonia chuxiongensis</name>
    <dbReference type="NCBI Taxonomy" id="2957504"/>
    <lineage>
        <taxon>Bacteria</taxon>
        <taxon>Pseudomonadati</taxon>
        <taxon>Pseudomonadota</taxon>
        <taxon>Betaproteobacteria</taxon>
        <taxon>Burkholderiales</taxon>
        <taxon>Burkholderiaceae</taxon>
        <taxon>Ralstonia</taxon>
    </lineage>
</organism>
<feature type="signal peptide" evidence="1">
    <location>
        <begin position="1"/>
        <end position="19"/>
    </location>
</feature>
<evidence type="ECO:0000256" key="1">
    <source>
        <dbReference type="SAM" id="SignalP"/>
    </source>
</evidence>
<feature type="chain" id="PRO_5041284340" description="Periplasmic protein-like protein" evidence="1">
    <location>
        <begin position="20"/>
        <end position="261"/>
    </location>
</feature>
<keyword evidence="1" id="KW-0732">Signal</keyword>
<evidence type="ECO:0008006" key="4">
    <source>
        <dbReference type="Google" id="ProtNLM"/>
    </source>
</evidence>
<reference evidence="3" key="1">
    <citation type="journal article" date="2023" name="Front. Microbiol.">
        <title>Ralstonia chuxiongensis sp. nov., Ralstonia mojiangensis sp. nov., and Ralstonia soli sp. nov., isolated from tobacco fields, are three novel species in the family Burkholderiaceae.</title>
        <authorList>
            <person name="Lu C.H."/>
            <person name="Zhang Y.Y."/>
            <person name="Jiang N."/>
            <person name="Chen W."/>
            <person name="Shao X."/>
            <person name="Zhao Z.M."/>
            <person name="Lu W.L."/>
            <person name="Hu X."/>
            <person name="Xi Y.X."/>
            <person name="Zou S.Y."/>
            <person name="Wei Q.J."/>
            <person name="Lin Z.L."/>
            <person name="Gong L."/>
            <person name="Gai X.T."/>
            <person name="Zhang L.Q."/>
            <person name="Li J.Y."/>
            <person name="Jin Y."/>
            <person name="Xia Z.Y."/>
        </authorList>
    </citation>
    <scope>NUCLEOTIDE SEQUENCE [LARGE SCALE GENOMIC DNA]</scope>
    <source>
        <strain evidence="3">21YRMH01-3</strain>
    </source>
</reference>
<name>A0AA41X0N0_9RALS</name>
<dbReference type="AlphaFoldDB" id="A0AA41X0N0"/>
<comment type="caution">
    <text evidence="2">The sequence shown here is derived from an EMBL/GenBank/DDBJ whole genome shotgun (WGS) entry which is preliminary data.</text>
</comment>
<gene>
    <name evidence="2" type="ORF">NKG59_26225</name>
</gene>
<dbReference type="Gene3D" id="3.90.226.10">
    <property type="entry name" value="2-enoyl-CoA Hydratase, Chain A, domain 1"/>
    <property type="match status" value="1"/>
</dbReference>
<protein>
    <recommendedName>
        <fullName evidence="4">Periplasmic protein-like protein</fullName>
    </recommendedName>
</protein>
<sequence length="261" mass="27990">MRKIALVSTLLAFSATASAGTMSVRVERPDWYKLLNQISAWNVVLSGEIDAGAPARVAQALKQVGNDGADVYLDSPGGSLVAGMQMGRLLRKAGANTHIGSLAVDNEHKFAGKPGVKPVPGGCFSACSLAFLGGEYRYAMDGSQFGVHRFSSPSGPTEGDLDAAQVISASIGNYIRDMEVDQGLFGLMASQGKEGIRILTKSELTGFNVVNNGRKRPEWSIEAIEGGQYLRGVQDTVYGQGKAVFLCEQRRIWMQSFYQIC</sequence>
<dbReference type="SUPFAM" id="SSF52096">
    <property type="entry name" value="ClpP/crotonase"/>
    <property type="match status" value="1"/>
</dbReference>
<dbReference type="InterPro" id="IPR029045">
    <property type="entry name" value="ClpP/crotonase-like_dom_sf"/>
</dbReference>
<proteinExistence type="predicted"/>
<dbReference type="Proteomes" id="UP001162793">
    <property type="component" value="Unassembled WGS sequence"/>
</dbReference>
<keyword evidence="3" id="KW-1185">Reference proteome</keyword>
<dbReference type="EMBL" id="JAMYWC010000015">
    <property type="protein sequence ID" value="MCP1175879.1"/>
    <property type="molecule type" value="Genomic_DNA"/>
</dbReference>
<evidence type="ECO:0000313" key="3">
    <source>
        <dbReference type="Proteomes" id="UP001162793"/>
    </source>
</evidence>
<accession>A0AA41X0N0</accession>
<dbReference type="RefSeq" id="WP_253543174.1">
    <property type="nucleotide sequence ID" value="NZ_JAMYWC010000015.1"/>
</dbReference>